<evidence type="ECO:0000256" key="3">
    <source>
        <dbReference type="ARBA" id="ARBA00022692"/>
    </source>
</evidence>
<accession>A0A6P7MAF4</accession>
<protein>
    <submittedName>
        <fullName evidence="8">Clarin-2</fullName>
    </submittedName>
</protein>
<dbReference type="OrthoDB" id="10012538at2759"/>
<feature type="transmembrane region" description="Helical" evidence="6">
    <location>
        <begin position="12"/>
        <end position="29"/>
    </location>
</feature>
<dbReference type="InterPro" id="IPR026748">
    <property type="entry name" value="Clarin"/>
</dbReference>
<dbReference type="Gene3D" id="1.20.140.150">
    <property type="match status" value="1"/>
</dbReference>
<keyword evidence="5 6" id="KW-0472">Membrane</keyword>
<dbReference type="KEGG" id="bspl:114853882"/>
<organism evidence="7 8">
    <name type="scientific">Betta splendens</name>
    <name type="common">Siamese fighting fish</name>
    <dbReference type="NCBI Taxonomy" id="158456"/>
    <lineage>
        <taxon>Eukaryota</taxon>
        <taxon>Metazoa</taxon>
        <taxon>Chordata</taxon>
        <taxon>Craniata</taxon>
        <taxon>Vertebrata</taxon>
        <taxon>Euteleostomi</taxon>
        <taxon>Actinopterygii</taxon>
        <taxon>Neopterygii</taxon>
        <taxon>Teleostei</taxon>
        <taxon>Neoteleostei</taxon>
        <taxon>Acanthomorphata</taxon>
        <taxon>Anabantaria</taxon>
        <taxon>Anabantiformes</taxon>
        <taxon>Anabantoidei</taxon>
        <taxon>Osphronemidae</taxon>
        <taxon>Betta</taxon>
    </lineage>
</organism>
<dbReference type="Proteomes" id="UP000515150">
    <property type="component" value="Chromosome 1"/>
</dbReference>
<dbReference type="AlphaFoldDB" id="A0A6P7MAF4"/>
<evidence type="ECO:0000256" key="2">
    <source>
        <dbReference type="ARBA" id="ARBA00005787"/>
    </source>
</evidence>
<dbReference type="PANTHER" id="PTHR31548">
    <property type="entry name" value="CLARIN"/>
    <property type="match status" value="1"/>
</dbReference>
<evidence type="ECO:0000256" key="6">
    <source>
        <dbReference type="SAM" id="Phobius"/>
    </source>
</evidence>
<dbReference type="GeneID" id="114853882"/>
<keyword evidence="7" id="KW-1185">Reference proteome</keyword>
<evidence type="ECO:0000313" key="8">
    <source>
        <dbReference type="RefSeq" id="XP_029003590.1"/>
    </source>
</evidence>
<comment type="subcellular location">
    <subcellularLocation>
        <location evidence="1">Membrane</location>
        <topology evidence="1">Multi-pass membrane protein</topology>
    </subcellularLocation>
</comment>
<evidence type="ECO:0000256" key="5">
    <source>
        <dbReference type="ARBA" id="ARBA00023136"/>
    </source>
</evidence>
<sequence length="233" mass="25908">MPSLWKRVTFSFASALCVGSVVLMVVALSTERWVTGTLFCKTGADLVNASHPEMGQFTGDIYYGLFQGGKTKNCGLGIRRSNIYIFPKLVQKINGGLHMTVILFLFAAIGFDLVSLSFSIYNARRVPYQSIKGHKGIHLWNTIAALFSALGVLCFLAAMRHHRLTERMANYEENLFVLQVLDDRLDWSFWLGVGSVGTHFAVCGVVAMSRIKLPKPEIKKPEEPTVSALDLLY</sequence>
<dbReference type="RefSeq" id="XP_029003590.1">
    <property type="nucleotide sequence ID" value="XM_029147757.3"/>
</dbReference>
<dbReference type="GO" id="GO:0007605">
    <property type="term" value="P:sensory perception of sound"/>
    <property type="evidence" value="ECO:0007669"/>
    <property type="project" value="UniProtKB-ARBA"/>
</dbReference>
<dbReference type="PANTHER" id="PTHR31548:SF5">
    <property type="entry name" value="CLARIN-2"/>
    <property type="match status" value="1"/>
</dbReference>
<comment type="similarity">
    <text evidence="2">Belongs to the clarin family.</text>
</comment>
<gene>
    <name evidence="8" type="primary">clrn2</name>
</gene>
<evidence type="ECO:0000313" key="7">
    <source>
        <dbReference type="Proteomes" id="UP000515150"/>
    </source>
</evidence>
<evidence type="ECO:0000256" key="1">
    <source>
        <dbReference type="ARBA" id="ARBA00004141"/>
    </source>
</evidence>
<dbReference type="GO" id="GO:0016020">
    <property type="term" value="C:membrane"/>
    <property type="evidence" value="ECO:0007669"/>
    <property type="project" value="UniProtKB-SubCell"/>
</dbReference>
<dbReference type="FunCoup" id="A0A6P7MAF4">
    <property type="interactions" value="602"/>
</dbReference>
<dbReference type="CTD" id="645104"/>
<feature type="transmembrane region" description="Helical" evidence="6">
    <location>
        <begin position="187"/>
        <end position="209"/>
    </location>
</feature>
<keyword evidence="4 6" id="KW-1133">Transmembrane helix</keyword>
<name>A0A6P7MAF4_BETSP</name>
<keyword evidence="3 6" id="KW-0812">Transmembrane</keyword>
<proteinExistence type="inferred from homology"/>
<evidence type="ECO:0000256" key="4">
    <source>
        <dbReference type="ARBA" id="ARBA00022989"/>
    </source>
</evidence>
<dbReference type="Pfam" id="PF25807">
    <property type="entry name" value="Clarin-2"/>
    <property type="match status" value="1"/>
</dbReference>
<feature type="transmembrane region" description="Helical" evidence="6">
    <location>
        <begin position="139"/>
        <end position="159"/>
    </location>
</feature>
<dbReference type="InParanoid" id="A0A6P7MAF4"/>
<feature type="transmembrane region" description="Helical" evidence="6">
    <location>
        <begin position="97"/>
        <end position="118"/>
    </location>
</feature>
<reference evidence="8" key="1">
    <citation type="submission" date="2025-08" db="UniProtKB">
        <authorList>
            <consortium name="RefSeq"/>
        </authorList>
    </citation>
    <scope>IDENTIFICATION</scope>
</reference>